<keyword evidence="2 3" id="KW-0175">Coiled coil</keyword>
<dbReference type="GO" id="GO:0030313">
    <property type="term" value="C:cell envelope"/>
    <property type="evidence" value="ECO:0007669"/>
    <property type="project" value="UniProtKB-SubCell"/>
</dbReference>
<feature type="transmembrane region" description="Helical" evidence="4">
    <location>
        <begin position="12"/>
        <end position="35"/>
    </location>
</feature>
<keyword evidence="6" id="KW-1185">Reference proteome</keyword>
<evidence type="ECO:0000256" key="1">
    <source>
        <dbReference type="ARBA" id="ARBA00004196"/>
    </source>
</evidence>
<keyword evidence="4" id="KW-0812">Transmembrane</keyword>
<gene>
    <name evidence="5" type="ORF">GTW09_09265</name>
</gene>
<evidence type="ECO:0000256" key="3">
    <source>
        <dbReference type="SAM" id="Coils"/>
    </source>
</evidence>
<dbReference type="Gene3D" id="2.40.50.100">
    <property type="match status" value="1"/>
</dbReference>
<proteinExistence type="predicted"/>
<sequence>MEIPSLEKESTAIWLRGSLVVLFAISSCFFLWHYLVTSDKDSKNKLLIEAYPVTASNAVRVFGQLQPLLSSMVSTDVSGKIAEVNVSPGSVVRRGDVLVRLVNPSLNREIEELELSILSKKVKGKSDVITSQQALLEQKNNVTFATSDLNSLEIELNATEQLYQSGIVSRLNYVKLKASVERARVTLKAEKRKLQSLANTHQALSEVAQAELKILLSKKEYLEQQVAALDILAQESGVVTLMNDGLDVGSTLQEADFVAQIADPLDMYARLSVTASEAAKVQVGMSTVINIKGERVTARVSRVSPYVVENQIEFDAAFDATLPNGAIPNMNISGEVISNDELALVGLPKISHVTDTRSRYTLYVLNKSTQTFELRHVLINAISETEMYVSDGLEVGETVLLTSPDEYGSRASISYAEISS</sequence>
<reference evidence="5 6" key="1">
    <citation type="submission" date="2020-01" db="EMBL/GenBank/DDBJ databases">
        <title>Genomes of bacteria type strains.</title>
        <authorList>
            <person name="Chen J."/>
            <person name="Zhu S."/>
            <person name="Yang J."/>
        </authorList>
    </citation>
    <scope>NUCLEOTIDE SEQUENCE [LARGE SCALE GENOMIC DNA]</scope>
    <source>
        <strain evidence="5 6">LMG 22958</strain>
    </source>
</reference>
<dbReference type="Proteomes" id="UP000478837">
    <property type="component" value="Unassembled WGS sequence"/>
</dbReference>
<protein>
    <submittedName>
        <fullName evidence="5">HlyD family efflux transporter periplasmic adaptor subunit</fullName>
    </submittedName>
</protein>
<evidence type="ECO:0000256" key="4">
    <source>
        <dbReference type="SAM" id="Phobius"/>
    </source>
</evidence>
<dbReference type="Gene3D" id="2.40.30.170">
    <property type="match status" value="1"/>
</dbReference>
<keyword evidence="4" id="KW-0472">Membrane</keyword>
<feature type="coiled-coil region" evidence="3">
    <location>
        <begin position="180"/>
        <end position="207"/>
    </location>
</feature>
<dbReference type="PANTHER" id="PTHR32347:SF23">
    <property type="entry name" value="BLL5650 PROTEIN"/>
    <property type="match status" value="1"/>
</dbReference>
<dbReference type="PANTHER" id="PTHR32347">
    <property type="entry name" value="EFFLUX SYSTEM COMPONENT YKNX-RELATED"/>
    <property type="match status" value="1"/>
</dbReference>
<evidence type="ECO:0000256" key="2">
    <source>
        <dbReference type="ARBA" id="ARBA00023054"/>
    </source>
</evidence>
<comment type="caution">
    <text evidence="5">The sequence shown here is derived from an EMBL/GenBank/DDBJ whole genome shotgun (WGS) entry which is preliminary data.</text>
</comment>
<organism evidence="5 6">
    <name type="scientific">Alteromonas hispanica</name>
    <dbReference type="NCBI Taxonomy" id="315421"/>
    <lineage>
        <taxon>Bacteria</taxon>
        <taxon>Pseudomonadati</taxon>
        <taxon>Pseudomonadota</taxon>
        <taxon>Gammaproteobacteria</taxon>
        <taxon>Alteromonadales</taxon>
        <taxon>Alteromonadaceae</taxon>
        <taxon>Alteromonas/Salinimonas group</taxon>
        <taxon>Alteromonas</taxon>
    </lineage>
</organism>
<dbReference type="InterPro" id="IPR050465">
    <property type="entry name" value="UPF0194_transport"/>
</dbReference>
<evidence type="ECO:0000313" key="6">
    <source>
        <dbReference type="Proteomes" id="UP000478837"/>
    </source>
</evidence>
<dbReference type="Gene3D" id="1.10.287.470">
    <property type="entry name" value="Helix hairpin bin"/>
    <property type="match status" value="1"/>
</dbReference>
<dbReference type="RefSeq" id="WP_163111663.1">
    <property type="nucleotide sequence ID" value="NZ_JAAAWP010000005.1"/>
</dbReference>
<dbReference type="AlphaFoldDB" id="A0A6L9MU49"/>
<comment type="subcellular location">
    <subcellularLocation>
        <location evidence="1">Cell envelope</location>
    </subcellularLocation>
</comment>
<evidence type="ECO:0000313" key="5">
    <source>
        <dbReference type="EMBL" id="NDW21706.1"/>
    </source>
</evidence>
<name>A0A6L9MU49_9ALTE</name>
<dbReference type="EMBL" id="JAAAWP010000005">
    <property type="protein sequence ID" value="NDW21706.1"/>
    <property type="molecule type" value="Genomic_DNA"/>
</dbReference>
<accession>A0A6L9MU49</accession>
<keyword evidence="4" id="KW-1133">Transmembrane helix</keyword>